<feature type="non-terminal residue" evidence="1">
    <location>
        <position position="1"/>
    </location>
</feature>
<dbReference type="InterPro" id="IPR008965">
    <property type="entry name" value="CBM2/CBM3_carb-bd_dom_sf"/>
</dbReference>
<comment type="caution">
    <text evidence="1">The sequence shown here is derived from an EMBL/GenBank/DDBJ whole genome shotgun (WGS) entry which is preliminary data.</text>
</comment>
<dbReference type="GO" id="GO:0030246">
    <property type="term" value="F:carbohydrate binding"/>
    <property type="evidence" value="ECO:0007669"/>
    <property type="project" value="InterPro"/>
</dbReference>
<name>A0A956NGG0_UNCEI</name>
<dbReference type="AlphaFoldDB" id="A0A956NGG0"/>
<dbReference type="Gene3D" id="2.60.40.4070">
    <property type="match status" value="1"/>
</dbReference>
<gene>
    <name evidence="1" type="ORF">KDA27_21330</name>
</gene>
<accession>A0A956NGG0</accession>
<dbReference type="Gene3D" id="2.60.40.680">
    <property type="match status" value="2"/>
</dbReference>
<evidence type="ECO:0000313" key="2">
    <source>
        <dbReference type="Proteomes" id="UP000739538"/>
    </source>
</evidence>
<protein>
    <submittedName>
        <fullName evidence="1">T9SS type A sorting domain-containing protein</fullName>
    </submittedName>
</protein>
<proteinExistence type="predicted"/>
<dbReference type="SUPFAM" id="SSF49384">
    <property type="entry name" value="Carbohydrate-binding domain"/>
    <property type="match status" value="1"/>
</dbReference>
<dbReference type="NCBIfam" id="TIGR04183">
    <property type="entry name" value="Por_Secre_tail"/>
    <property type="match status" value="1"/>
</dbReference>
<sequence>GVVTKYEESPTPTLAVTWTGLPDCFPPTGSYTISWASTNAPDGGYVDIFYDTASTFDEDTATLCFESESIAASATSATWVFADTPSGTPADGSYYIYVRMYNASGNVVASDATTSSELLCIDSSLLPTLAPLDEIDGDTTLYMQNGLERVVQLIVQYPDSVMSVGFDGTFDPTVVEIVDITQGTAFDGIGATFIQFQQTFDNVNGTFAVLSSALDAPTGLTGNGPHLVANVLLKAKANAIDETNRFNTSTLSIDNSETYMVDVNGEQPSSPTVSNMTIQIGYLGDIAGASSTGASVPNMTPEPDGLINFNDQMIFAIGWNGANNVRDQISDLGPITGTAPTVYSDPDQEWDVDDILAFTTMFSWAAENGFVNSGSGRPALGAPVFVNGPTSFADEVPGSAYAYAETQMDNVVPGSLFDVALVGRNLEDMNGALLSLGFDASQVELVDARAGELFESAQGRLFFERNGEGWVELSANRLDPGHAGVSGDGVLAHLTFRMKTVATNPIDLSYDLRSSQNEVLSRGTAGTTPIEKLGATLALYAPSPNPVSAGSQIVFAIPASGAVSLDVFDTMGRKVRTLAEGEFDAGYHVVSFDGRSDEHTLLPAGVYFYRLDSEGKDMTKKLVIAR</sequence>
<dbReference type="EMBL" id="JAGQHS010000163">
    <property type="protein sequence ID" value="MCA9758352.1"/>
    <property type="molecule type" value="Genomic_DNA"/>
</dbReference>
<evidence type="ECO:0000313" key="1">
    <source>
        <dbReference type="EMBL" id="MCA9758352.1"/>
    </source>
</evidence>
<dbReference type="CDD" id="cd08547">
    <property type="entry name" value="Type_II_cohesin"/>
    <property type="match status" value="2"/>
</dbReference>
<dbReference type="Proteomes" id="UP000739538">
    <property type="component" value="Unassembled WGS sequence"/>
</dbReference>
<reference evidence="1" key="1">
    <citation type="submission" date="2020-04" db="EMBL/GenBank/DDBJ databases">
        <authorList>
            <person name="Zhang T."/>
        </authorList>
    </citation>
    <scope>NUCLEOTIDE SEQUENCE</scope>
    <source>
        <strain evidence="1">HKST-UBA02</strain>
    </source>
</reference>
<reference evidence="1" key="2">
    <citation type="journal article" date="2021" name="Microbiome">
        <title>Successional dynamics and alternative stable states in a saline activated sludge microbial community over 9 years.</title>
        <authorList>
            <person name="Wang Y."/>
            <person name="Ye J."/>
            <person name="Ju F."/>
            <person name="Liu L."/>
            <person name="Boyd J.A."/>
            <person name="Deng Y."/>
            <person name="Parks D.H."/>
            <person name="Jiang X."/>
            <person name="Yin X."/>
            <person name="Woodcroft B.J."/>
            <person name="Tyson G.W."/>
            <person name="Hugenholtz P."/>
            <person name="Polz M.F."/>
            <person name="Zhang T."/>
        </authorList>
    </citation>
    <scope>NUCLEOTIDE SEQUENCE</scope>
    <source>
        <strain evidence="1">HKST-UBA02</strain>
    </source>
</reference>
<dbReference type="InterPro" id="IPR026444">
    <property type="entry name" value="Secre_tail"/>
</dbReference>
<organism evidence="1 2">
    <name type="scientific">Eiseniibacteriota bacterium</name>
    <dbReference type="NCBI Taxonomy" id="2212470"/>
    <lineage>
        <taxon>Bacteria</taxon>
        <taxon>Candidatus Eiseniibacteriota</taxon>
    </lineage>
</organism>